<dbReference type="PANTHER" id="PTHR22870:SF365">
    <property type="entry name" value="REGULATOR OF CHROMOSOME CONDENSATION (CELL CYCLE REGULATORY PROTEIN)-RELATED"/>
    <property type="match status" value="1"/>
</dbReference>
<feature type="repeat" description="RCC1" evidence="2">
    <location>
        <begin position="351"/>
        <end position="399"/>
    </location>
</feature>
<dbReference type="OrthoDB" id="8068875at2759"/>
<reference evidence="4" key="1">
    <citation type="journal article" date="2021" name="Nat. Commun.">
        <title>Genomic analyses provide insights into spinach domestication and the genetic basis of agronomic traits.</title>
        <authorList>
            <person name="Cai X."/>
            <person name="Sun X."/>
            <person name="Xu C."/>
            <person name="Sun H."/>
            <person name="Wang X."/>
            <person name="Ge C."/>
            <person name="Zhang Z."/>
            <person name="Wang Q."/>
            <person name="Fei Z."/>
            <person name="Jiao C."/>
            <person name="Wang Q."/>
        </authorList>
    </citation>
    <scope>NUCLEOTIDE SEQUENCE [LARGE SCALE GENOMIC DNA]</scope>
    <source>
        <strain evidence="4">cv. Varoflay</strain>
    </source>
</reference>
<dbReference type="PRINTS" id="PR00633">
    <property type="entry name" value="RCCNDNSATION"/>
</dbReference>
<accession>A0A9R0JFY2</accession>
<dbReference type="RefSeq" id="XP_021867112.1">
    <property type="nucleotide sequence ID" value="XM_022011420.2"/>
</dbReference>
<proteinExistence type="predicted"/>
<keyword evidence="1" id="KW-0677">Repeat</keyword>
<feature type="domain" description="RCC1-like" evidence="3">
    <location>
        <begin position="40"/>
        <end position="446"/>
    </location>
</feature>
<name>A0A9R0JFY2_SPIOL</name>
<evidence type="ECO:0000256" key="1">
    <source>
        <dbReference type="ARBA" id="ARBA00022737"/>
    </source>
</evidence>
<keyword evidence="4" id="KW-1185">Reference proteome</keyword>
<reference evidence="5" key="2">
    <citation type="submission" date="2025-08" db="UniProtKB">
        <authorList>
            <consortium name="RefSeq"/>
        </authorList>
    </citation>
    <scope>IDENTIFICATION</scope>
    <source>
        <tissue evidence="5">Leaf</tissue>
    </source>
</reference>
<evidence type="ECO:0000313" key="4">
    <source>
        <dbReference type="Proteomes" id="UP000813463"/>
    </source>
</evidence>
<evidence type="ECO:0000313" key="5">
    <source>
        <dbReference type="RefSeq" id="XP_021867112.1"/>
    </source>
</evidence>
<dbReference type="Pfam" id="PF25390">
    <property type="entry name" value="WD40_RLD"/>
    <property type="match status" value="1"/>
</dbReference>
<feature type="repeat" description="RCC1" evidence="2">
    <location>
        <begin position="149"/>
        <end position="201"/>
    </location>
</feature>
<protein>
    <submittedName>
        <fullName evidence="5">Ultraviolet-B receptor UVR8</fullName>
    </submittedName>
</protein>
<dbReference type="InterPro" id="IPR058923">
    <property type="entry name" value="RCC1-like_dom"/>
</dbReference>
<keyword evidence="5" id="KW-0675">Receptor</keyword>
<dbReference type="InterPro" id="IPR009091">
    <property type="entry name" value="RCC1/BLIP-II"/>
</dbReference>
<dbReference type="InterPro" id="IPR051210">
    <property type="entry name" value="Ub_ligase/GEF_domain"/>
</dbReference>
<feature type="repeat" description="RCC1" evidence="2">
    <location>
        <begin position="296"/>
        <end position="343"/>
    </location>
</feature>
<feature type="repeat" description="RCC1" evidence="2">
    <location>
        <begin position="38"/>
        <end position="93"/>
    </location>
</feature>
<dbReference type="SUPFAM" id="SSF50985">
    <property type="entry name" value="RCC1/BLIP-II"/>
    <property type="match status" value="1"/>
</dbReference>
<dbReference type="InterPro" id="IPR000408">
    <property type="entry name" value="Reg_chr_condens"/>
</dbReference>
<dbReference type="PROSITE" id="PS00626">
    <property type="entry name" value="RCC1_2"/>
    <property type="match status" value="2"/>
</dbReference>
<evidence type="ECO:0000259" key="3">
    <source>
        <dbReference type="Pfam" id="PF25390"/>
    </source>
</evidence>
<feature type="repeat" description="RCC1" evidence="2">
    <location>
        <begin position="202"/>
        <end position="295"/>
    </location>
</feature>
<dbReference type="KEGG" id="soe:110805803"/>
<sequence>MFTEMLQFLYKRSGATAFISRCRSFSSGVACENGSSSFAVMSFGDGSQGALGLPASLIGVGADAYEPTVVPGLPDDVVSVSAGHYHSLAVSAKGELWAWGRNDEGQLGRGLLEPRHLWNEPKLVKGLANMKVQSAFASGVISAAIGDDGSLWTWGRSKRGQLGHGKGITDALMPSKVEALTGEDITKVSLGWGHVLAQTVDRKLFGWGYSADGRLGRLGEKVKASPLDSKAELPGTHEMTRSEALDIAEKHVLESMEKEKDMPIVWEPHLIEELHSVPVTDISCGLDHSLVICGDSTMLSGGSNIYGQLGRENQGLGFFPVDMSFRPLSVACGLGHSLAICATGEGNDIRKALFSWGWNGSSQLGRPGLGLESKPLVVESLAPVAVSCGRVHSVAVTDDGQLWVWGCGKNGRLGLGSSFDESEPTLVEIEDYKVVQAVAGFDHTLLLVAE</sequence>
<dbReference type="PROSITE" id="PS50012">
    <property type="entry name" value="RCC1_3"/>
    <property type="match status" value="7"/>
</dbReference>
<dbReference type="PANTHER" id="PTHR22870">
    <property type="entry name" value="REGULATOR OF CHROMOSOME CONDENSATION"/>
    <property type="match status" value="1"/>
</dbReference>
<feature type="repeat" description="RCC1" evidence="2">
    <location>
        <begin position="400"/>
        <end position="450"/>
    </location>
</feature>
<dbReference type="Proteomes" id="UP000813463">
    <property type="component" value="Chromosome 3"/>
</dbReference>
<evidence type="ECO:0000256" key="2">
    <source>
        <dbReference type="PROSITE-ProRule" id="PRU00235"/>
    </source>
</evidence>
<dbReference type="AlphaFoldDB" id="A0A9R0JFY2"/>
<dbReference type="Gene3D" id="2.130.10.30">
    <property type="entry name" value="Regulator of chromosome condensation 1/beta-lactamase-inhibitor protein II"/>
    <property type="match status" value="2"/>
</dbReference>
<gene>
    <name evidence="5" type="primary">LOC110805803</name>
</gene>
<feature type="repeat" description="RCC1" evidence="2">
    <location>
        <begin position="94"/>
        <end position="148"/>
    </location>
</feature>
<dbReference type="GeneID" id="110805803"/>
<organism evidence="4 5">
    <name type="scientific">Spinacia oleracea</name>
    <name type="common">Spinach</name>
    <dbReference type="NCBI Taxonomy" id="3562"/>
    <lineage>
        <taxon>Eukaryota</taxon>
        <taxon>Viridiplantae</taxon>
        <taxon>Streptophyta</taxon>
        <taxon>Embryophyta</taxon>
        <taxon>Tracheophyta</taxon>
        <taxon>Spermatophyta</taxon>
        <taxon>Magnoliopsida</taxon>
        <taxon>eudicotyledons</taxon>
        <taxon>Gunneridae</taxon>
        <taxon>Pentapetalae</taxon>
        <taxon>Caryophyllales</taxon>
        <taxon>Chenopodiaceae</taxon>
        <taxon>Chenopodioideae</taxon>
        <taxon>Anserineae</taxon>
        <taxon>Spinacia</taxon>
    </lineage>
</organism>